<dbReference type="SUPFAM" id="SSF53067">
    <property type="entry name" value="Actin-like ATPase domain"/>
    <property type="match status" value="2"/>
</dbReference>
<dbReference type="EMBL" id="SGVY01000002">
    <property type="protein sequence ID" value="TFH84413.1"/>
    <property type="molecule type" value="Genomic_DNA"/>
</dbReference>
<dbReference type="Gene3D" id="1.10.720.160">
    <property type="match status" value="1"/>
</dbReference>
<dbReference type="PANTHER" id="PTHR43190">
    <property type="entry name" value="N-ACETYL-D-GLUCOSAMINE KINASE"/>
    <property type="match status" value="1"/>
</dbReference>
<dbReference type="Gene3D" id="3.30.420.40">
    <property type="match status" value="2"/>
</dbReference>
<dbReference type="PANTHER" id="PTHR43190:SF3">
    <property type="entry name" value="N-ACETYL-D-GLUCOSAMINE KINASE"/>
    <property type="match status" value="1"/>
</dbReference>
<gene>
    <name evidence="1" type="ORF">EXN75_00985</name>
</gene>
<organism evidence="1 2">
    <name type="scientific">Segatella hominis</name>
    <dbReference type="NCBI Taxonomy" id="2518605"/>
    <lineage>
        <taxon>Bacteria</taxon>
        <taxon>Pseudomonadati</taxon>
        <taxon>Bacteroidota</taxon>
        <taxon>Bacteroidia</taxon>
        <taxon>Bacteroidales</taxon>
        <taxon>Prevotellaceae</taxon>
        <taxon>Segatella</taxon>
    </lineage>
</organism>
<accession>A0A4Y8VVP6</accession>
<comment type="caution">
    <text evidence="1">The sequence shown here is derived from an EMBL/GenBank/DDBJ whole genome shotgun (WGS) entry which is preliminary data.</text>
</comment>
<dbReference type="Proteomes" id="UP000297872">
    <property type="component" value="Unassembled WGS sequence"/>
</dbReference>
<name>A0A4Y8VVP6_9BACT</name>
<reference evidence="1 2" key="1">
    <citation type="submission" date="2019-02" db="EMBL/GenBank/DDBJ databases">
        <title>Draft Genome Sequence of the Prevotella sp. BCRC 81118, Isolated from Human Feces.</title>
        <authorList>
            <person name="Huang C.-H."/>
        </authorList>
    </citation>
    <scope>NUCLEOTIDE SEQUENCE [LARGE SCALE GENOMIC DNA]</scope>
    <source>
        <strain evidence="1 2">BCRC 81118</strain>
    </source>
</reference>
<dbReference type="RefSeq" id="WP_134842449.1">
    <property type="nucleotide sequence ID" value="NZ_SGVY01000002.1"/>
</dbReference>
<evidence type="ECO:0000313" key="2">
    <source>
        <dbReference type="Proteomes" id="UP000297872"/>
    </source>
</evidence>
<sequence length="303" mass="33132">MLYLIADSGSTKTDWNLVETDGRVLITCQSQGLNPYHLHEDEILRILDEDVKAPLSNKIGEALAGPLMVFFYGSGITDAMKPKMEALLHTSFPGATCIAESDMLGAARALLGREQGVAVILGTGSNSCFYDGVNIVRGVPPLGYILGDEGSGTAIGKDFLRLILREPVMSAVKERFFAWAGMDYAGIIDRVYRQPLANRFLASISTFVGELLQGKADAKVGLTDEEYKLLKEMLVQVFRDFVSHILCSYSLAENAVGFVGSIAFYFQKFILAAMEETGMKMGVIMRSPMEGLIRYHSSNSPKS</sequence>
<dbReference type="OrthoDB" id="871343at2"/>
<dbReference type="CDD" id="cd24079">
    <property type="entry name" value="ASKHA_NBD_PG1100-like"/>
    <property type="match status" value="1"/>
</dbReference>
<dbReference type="InterPro" id="IPR043129">
    <property type="entry name" value="ATPase_NBD"/>
</dbReference>
<keyword evidence="2" id="KW-1185">Reference proteome</keyword>
<protein>
    <submittedName>
        <fullName evidence="1">ATPase</fullName>
    </submittedName>
</protein>
<dbReference type="InterPro" id="IPR052519">
    <property type="entry name" value="Euk-type_GlcNAc_Kinase"/>
</dbReference>
<dbReference type="AlphaFoldDB" id="A0A4Y8VVP6"/>
<proteinExistence type="predicted"/>
<evidence type="ECO:0000313" key="1">
    <source>
        <dbReference type="EMBL" id="TFH84413.1"/>
    </source>
</evidence>
<dbReference type="GeneID" id="302993869"/>